<proteinExistence type="predicted"/>
<organism evidence="4 5">
    <name type="scientific">Macrostomum lignano</name>
    <dbReference type="NCBI Taxonomy" id="282301"/>
    <lineage>
        <taxon>Eukaryota</taxon>
        <taxon>Metazoa</taxon>
        <taxon>Spiralia</taxon>
        <taxon>Lophotrochozoa</taxon>
        <taxon>Platyhelminthes</taxon>
        <taxon>Rhabditophora</taxon>
        <taxon>Macrostomorpha</taxon>
        <taxon>Macrostomida</taxon>
        <taxon>Macrostomidae</taxon>
        <taxon>Macrostomum</taxon>
    </lineage>
</organism>
<accession>A0A1I8GSN3</accession>
<reference evidence="5 6" key="1">
    <citation type="submission" date="2016-11" db="UniProtKB">
        <authorList>
            <consortium name="WormBaseParasite"/>
        </authorList>
    </citation>
    <scope>IDENTIFICATION</scope>
</reference>
<evidence type="ECO:0000313" key="5">
    <source>
        <dbReference type="WBParaSite" id="maker-uti_cns_0002992-snap-gene-0.11-mRNA-1"/>
    </source>
</evidence>
<evidence type="ECO:0000313" key="6">
    <source>
        <dbReference type="WBParaSite" id="maker-uti_cns_0048794-snap-gene-0.5-mRNA-1"/>
    </source>
</evidence>
<dbReference type="InterPro" id="IPR001005">
    <property type="entry name" value="SANT/Myb"/>
</dbReference>
<evidence type="ECO:0000256" key="1">
    <source>
        <dbReference type="ARBA" id="ARBA00023125"/>
    </source>
</evidence>
<dbReference type="Proteomes" id="UP000095280">
    <property type="component" value="Unplaced"/>
</dbReference>
<keyword evidence="1" id="KW-0238">DNA-binding</keyword>
<sequence>MDAGHSIASSVKLRQRTCCVTRDTDAASADEAGGAVSVAGSGLGNSASAAPGSASAAGTCSSSSAAAAVAASAASATDSIDSDDPSSATAAPPVKRKVVTVWTPEEKSVFFDALKLYGKNFMEISRCMRMKVRRTANASVKSRNQVKVFYQRTWQSIRHFLTFDEAVRPAVRELYGLINYGHFRKYLVGKKLNARYGERLNELVHNGATRIKVRGKKKSFIVRS</sequence>
<evidence type="ECO:0000256" key="2">
    <source>
        <dbReference type="ARBA" id="ARBA00023242"/>
    </source>
</evidence>
<dbReference type="GO" id="GO:0003682">
    <property type="term" value="F:chromatin binding"/>
    <property type="evidence" value="ECO:0007669"/>
    <property type="project" value="InterPro"/>
</dbReference>
<evidence type="ECO:0000313" key="4">
    <source>
        <dbReference type="Proteomes" id="UP000095280"/>
    </source>
</evidence>
<dbReference type="WBParaSite" id="maker-uti_cns_0002992-snap-gene-0.11-mRNA-1">
    <property type="protein sequence ID" value="maker-uti_cns_0002992-snap-gene-0.11-mRNA-1"/>
    <property type="gene ID" value="maker-uti_cns_0002992-snap-gene-0.11"/>
</dbReference>
<dbReference type="Pfam" id="PF00249">
    <property type="entry name" value="Myb_DNA-binding"/>
    <property type="match status" value="1"/>
</dbReference>
<dbReference type="PANTHER" id="PTHR21677:SF1">
    <property type="entry name" value="PROTEIN CRAMPED-LIKE"/>
    <property type="match status" value="1"/>
</dbReference>
<dbReference type="WBParaSite" id="maker-uti_cns_0048794-snap-gene-0.5-mRNA-1">
    <property type="protein sequence ID" value="maker-uti_cns_0048794-snap-gene-0.5-mRNA-1"/>
    <property type="gene ID" value="maker-uti_cns_0048794-snap-gene-0.5"/>
</dbReference>
<dbReference type="GO" id="GO:0007389">
    <property type="term" value="P:pattern specification process"/>
    <property type="evidence" value="ECO:0007669"/>
    <property type="project" value="TreeGrafter"/>
</dbReference>
<keyword evidence="2" id="KW-0539">Nucleus</keyword>
<dbReference type="SUPFAM" id="SSF46689">
    <property type="entry name" value="Homeodomain-like"/>
    <property type="match status" value="1"/>
</dbReference>
<dbReference type="SMART" id="SM00717">
    <property type="entry name" value="SANT"/>
    <property type="match status" value="1"/>
</dbReference>
<dbReference type="GO" id="GO:0005634">
    <property type="term" value="C:nucleus"/>
    <property type="evidence" value="ECO:0007669"/>
    <property type="project" value="TreeGrafter"/>
</dbReference>
<dbReference type="AlphaFoldDB" id="A0A1I8GSN3"/>
<dbReference type="PANTHER" id="PTHR21677">
    <property type="entry name" value="CRAMPED PROTEIN"/>
    <property type="match status" value="1"/>
</dbReference>
<name>A0A1I8GSN3_9PLAT</name>
<feature type="domain" description="Myb-like" evidence="3">
    <location>
        <begin position="98"/>
        <end position="156"/>
    </location>
</feature>
<dbReference type="Gene3D" id="1.10.10.60">
    <property type="entry name" value="Homeodomain-like"/>
    <property type="match status" value="1"/>
</dbReference>
<dbReference type="GO" id="GO:0003677">
    <property type="term" value="F:DNA binding"/>
    <property type="evidence" value="ECO:0007669"/>
    <property type="project" value="UniProtKB-KW"/>
</dbReference>
<dbReference type="InterPro" id="IPR055315">
    <property type="entry name" value="Cramped-like"/>
</dbReference>
<protein>
    <submittedName>
        <fullName evidence="5 6">SANT domain-containing protein</fullName>
    </submittedName>
</protein>
<evidence type="ECO:0000259" key="3">
    <source>
        <dbReference type="SMART" id="SM00717"/>
    </source>
</evidence>
<keyword evidence="4" id="KW-1185">Reference proteome</keyword>
<dbReference type="CDD" id="cd00167">
    <property type="entry name" value="SANT"/>
    <property type="match status" value="1"/>
</dbReference>
<dbReference type="InterPro" id="IPR009057">
    <property type="entry name" value="Homeodomain-like_sf"/>
</dbReference>